<dbReference type="Pfam" id="PF01633">
    <property type="entry name" value="Choline_kinase"/>
    <property type="match status" value="1"/>
</dbReference>
<dbReference type="SUPFAM" id="SSF56112">
    <property type="entry name" value="Protein kinase-like (PK-like)"/>
    <property type="match status" value="1"/>
</dbReference>
<comment type="caution">
    <text evidence="4">The sequence shown here is derived from an EMBL/GenBank/DDBJ whole genome shotgun (WGS) entry which is preliminary data.</text>
</comment>
<sequence>MPSFSEDPSGPGPESAEIQPISGTGLNIPSVRKVLQGGEASPGTPPEGPSVKQYRAPVAKVTARPPIQPLQSVASGLSSQSSVKNDSHLTNRSEQASKEEEEHLTLFHQVSEWLEHEKIRRRNRKARRAEAAAEAGVPGTDTARDSEETSLEESPRCSESTFSLDKLEKILLQYSGTHKADSLSSLLPVKRPGRRRLKGLRRGSASESEFTDVEAPVPSVEAILDNSKTLAYTGGAAEEESIESSSSSRRLKDQEAWLTFKRDIVRIAHTMQLRGWRRVSMEAAGDIKVIRLSGALTNAVYVVEPPKQLPVSAKSTTEGSSTSIPRRPPPKLLLRIYGPQVDHLIDREKELQILRRLGRKNIGPRVLGTFLNGRFEEYFEARPLTSRELRLPDTAKQIAKRMRELHDGIELLEEEREGGPVIFKNWDKWVDRCEQVTTWLDKELESPQNEAKATAEPWRRRGYVCGVPWAQFRKAVESYRVWLVASCGGINEIKRQLVFAHNDTQYGNLLRMEPATQSPLLLPANQHKQLVVIDFEYSSANTPGLEFANHFTEWCYNYHDEEIPWACNNRLYPTPEEQRRFVATYLTHRPAIPGGPASPMASPAGTPAMRGGRPVAAITPLSLDEGVEGTTGGQQLETVEEDDLESKVRYLMGQTRLWRVMNSAQWVAWGIVQAKVPGMDEGIAAMAAAAHPDCAGEDAKAESAVEEEFKAPPVDPDIDEEEEAFDYLAYAQDRAMFFWSDLLALGLVKPDELPLPLVEHIRSRIVDY</sequence>
<keyword evidence="5" id="KW-1185">Reference proteome</keyword>
<gene>
    <name evidence="4" type="ORF">PECM_006070</name>
</gene>
<dbReference type="OrthoDB" id="10267235at2759"/>
<dbReference type="GO" id="GO:0006646">
    <property type="term" value="P:phosphatidylethanolamine biosynthetic process"/>
    <property type="evidence" value="ECO:0007669"/>
    <property type="project" value="TreeGrafter"/>
</dbReference>
<evidence type="ECO:0000256" key="1">
    <source>
        <dbReference type="ARBA" id="ARBA00038211"/>
    </source>
</evidence>
<protein>
    <recommendedName>
        <fullName evidence="3">Choline kinase N-terminal domain-containing protein</fullName>
    </recommendedName>
</protein>
<feature type="domain" description="Choline kinase N-terminal" evidence="3">
    <location>
        <begin position="208"/>
        <end position="279"/>
    </location>
</feature>
<evidence type="ECO:0000256" key="2">
    <source>
        <dbReference type="SAM" id="MobiDB-lite"/>
    </source>
</evidence>
<dbReference type="GO" id="GO:0004103">
    <property type="term" value="F:choline kinase activity"/>
    <property type="evidence" value="ECO:0007669"/>
    <property type="project" value="TreeGrafter"/>
</dbReference>
<dbReference type="InterPro" id="IPR007521">
    <property type="entry name" value="Choline_kin_N"/>
</dbReference>
<reference evidence="4" key="1">
    <citation type="journal article" date="2020" name="Front. Microbiol.">
        <title>Gene regulatory networks of Penicillium echinulatum 2HH and Penicillium oxalicum 114-2 inferred by a computational biology approach.</title>
        <authorList>
            <person name="Lenz A.R."/>
            <person name="Galan-Vasquez E."/>
            <person name="Balbinot E."/>
            <person name="De Abreu F.P."/>
            <person name="De Oliveira N.S."/>
            <person name="Da Rosa L.O."/>
            <person name="De Avila E Silva S."/>
            <person name="Camassola M."/>
            <person name="Dillon A.J.P."/>
            <person name="Perez-Rueda E."/>
        </authorList>
    </citation>
    <scope>NUCLEOTIDE SEQUENCE</scope>
    <source>
        <strain evidence="4">S1M29</strain>
    </source>
</reference>
<feature type="compositionally biased region" description="Low complexity" evidence="2">
    <location>
        <begin position="70"/>
        <end position="83"/>
    </location>
</feature>
<feature type="region of interest" description="Disordered" evidence="2">
    <location>
        <begin position="121"/>
        <end position="156"/>
    </location>
</feature>
<evidence type="ECO:0000259" key="3">
    <source>
        <dbReference type="Pfam" id="PF04428"/>
    </source>
</evidence>
<evidence type="ECO:0000313" key="4">
    <source>
        <dbReference type="EMBL" id="KAF7716123.1"/>
    </source>
</evidence>
<organism evidence="4 5">
    <name type="scientific">Penicillium ucsense</name>
    <dbReference type="NCBI Taxonomy" id="2839758"/>
    <lineage>
        <taxon>Eukaryota</taxon>
        <taxon>Fungi</taxon>
        <taxon>Dikarya</taxon>
        <taxon>Ascomycota</taxon>
        <taxon>Pezizomycotina</taxon>
        <taxon>Eurotiomycetes</taxon>
        <taxon>Eurotiomycetidae</taxon>
        <taxon>Eurotiales</taxon>
        <taxon>Aspergillaceae</taxon>
        <taxon>Penicillium</taxon>
    </lineage>
</organism>
<accession>A0A8J8WHJ3</accession>
<dbReference type="GO" id="GO:0004305">
    <property type="term" value="F:ethanolamine kinase activity"/>
    <property type="evidence" value="ECO:0007669"/>
    <property type="project" value="TreeGrafter"/>
</dbReference>
<dbReference type="GO" id="GO:0005737">
    <property type="term" value="C:cytoplasm"/>
    <property type="evidence" value="ECO:0007669"/>
    <property type="project" value="TreeGrafter"/>
</dbReference>
<dbReference type="EMBL" id="WIWV01000046">
    <property type="protein sequence ID" value="KAF7716123.1"/>
    <property type="molecule type" value="Genomic_DNA"/>
</dbReference>
<dbReference type="Pfam" id="PF04428">
    <property type="entry name" value="Choline_kin_N"/>
    <property type="match status" value="1"/>
</dbReference>
<dbReference type="InterPro" id="IPR011009">
    <property type="entry name" value="Kinase-like_dom_sf"/>
</dbReference>
<feature type="region of interest" description="Disordered" evidence="2">
    <location>
        <begin position="1"/>
        <end position="103"/>
    </location>
</feature>
<dbReference type="PANTHER" id="PTHR22603:SF93">
    <property type="entry name" value="RE24176P"/>
    <property type="match status" value="1"/>
</dbReference>
<evidence type="ECO:0000313" key="5">
    <source>
        <dbReference type="Proteomes" id="UP000631181"/>
    </source>
</evidence>
<dbReference type="CDD" id="cd05157">
    <property type="entry name" value="ETNK_euk"/>
    <property type="match status" value="1"/>
</dbReference>
<dbReference type="AlphaFoldDB" id="A0A8J8WHJ3"/>
<comment type="similarity">
    <text evidence="1">Belongs to the choline/ethanolamine kinase family.</text>
</comment>
<feature type="compositionally biased region" description="Basic and acidic residues" evidence="2">
    <location>
        <begin position="85"/>
        <end position="103"/>
    </location>
</feature>
<proteinExistence type="inferred from homology"/>
<name>A0A8J8WHJ3_9EURO</name>
<dbReference type="PANTHER" id="PTHR22603">
    <property type="entry name" value="CHOLINE/ETHANOALAMINE KINASE"/>
    <property type="match status" value="1"/>
</dbReference>
<dbReference type="Proteomes" id="UP000631181">
    <property type="component" value="Unassembled WGS sequence"/>
</dbReference>
<dbReference type="Gene3D" id="3.90.1200.10">
    <property type="match status" value="1"/>
</dbReference>